<reference evidence="3" key="1">
    <citation type="submission" date="2020-11" db="EMBL/GenBank/DDBJ databases">
        <authorList>
            <consortium name="DOE Joint Genome Institute"/>
            <person name="Ahrendt S."/>
            <person name="Riley R."/>
            <person name="Andreopoulos W."/>
            <person name="Labutti K."/>
            <person name="Pangilinan J."/>
            <person name="Ruiz-Duenas F.J."/>
            <person name="Barrasa J.M."/>
            <person name="Sanchez-Garcia M."/>
            <person name="Camarero S."/>
            <person name="Miyauchi S."/>
            <person name="Serrano A."/>
            <person name="Linde D."/>
            <person name="Babiker R."/>
            <person name="Drula E."/>
            <person name="Ayuso-Fernandez I."/>
            <person name="Pacheco R."/>
            <person name="Padilla G."/>
            <person name="Ferreira P."/>
            <person name="Barriuso J."/>
            <person name="Kellner H."/>
            <person name="Castanera R."/>
            <person name="Alfaro M."/>
            <person name="Ramirez L."/>
            <person name="Pisabarro A.G."/>
            <person name="Kuo A."/>
            <person name="Tritt A."/>
            <person name="Lipzen A."/>
            <person name="He G."/>
            <person name="Yan M."/>
            <person name="Ng V."/>
            <person name="Cullen D."/>
            <person name="Martin F."/>
            <person name="Rosso M.-N."/>
            <person name="Henrissat B."/>
            <person name="Hibbett D."/>
            <person name="Martinez A.T."/>
            <person name="Grigoriev I.V."/>
        </authorList>
    </citation>
    <scope>NUCLEOTIDE SEQUENCE</scope>
    <source>
        <strain evidence="3">CBS 247.69</strain>
    </source>
</reference>
<proteinExistence type="predicted"/>
<dbReference type="AlphaFoldDB" id="A0A9P6CA02"/>
<comment type="caution">
    <text evidence="3">The sequence shown here is derived from an EMBL/GenBank/DDBJ whole genome shotgun (WGS) entry which is preliminary data.</text>
</comment>
<name>A0A9P6CA02_9AGAR</name>
<dbReference type="EMBL" id="MU150355">
    <property type="protein sequence ID" value="KAF9457896.1"/>
    <property type="molecule type" value="Genomic_DNA"/>
</dbReference>
<feature type="compositionally biased region" description="Basic residues" evidence="1">
    <location>
        <begin position="79"/>
        <end position="89"/>
    </location>
</feature>
<evidence type="ECO:0000313" key="4">
    <source>
        <dbReference type="Proteomes" id="UP000807353"/>
    </source>
</evidence>
<feature type="chain" id="PRO_5040150747" evidence="2">
    <location>
        <begin position="22"/>
        <end position="89"/>
    </location>
</feature>
<organism evidence="3 4">
    <name type="scientific">Collybia nuda</name>
    <dbReference type="NCBI Taxonomy" id="64659"/>
    <lineage>
        <taxon>Eukaryota</taxon>
        <taxon>Fungi</taxon>
        <taxon>Dikarya</taxon>
        <taxon>Basidiomycota</taxon>
        <taxon>Agaricomycotina</taxon>
        <taxon>Agaricomycetes</taxon>
        <taxon>Agaricomycetidae</taxon>
        <taxon>Agaricales</taxon>
        <taxon>Tricholomatineae</taxon>
        <taxon>Clitocybaceae</taxon>
        <taxon>Collybia</taxon>
    </lineage>
</organism>
<evidence type="ECO:0000256" key="2">
    <source>
        <dbReference type="SAM" id="SignalP"/>
    </source>
</evidence>
<accession>A0A9P6CA02</accession>
<keyword evidence="2" id="KW-0732">Signal</keyword>
<feature type="signal peptide" evidence="2">
    <location>
        <begin position="1"/>
        <end position="21"/>
    </location>
</feature>
<keyword evidence="4" id="KW-1185">Reference proteome</keyword>
<evidence type="ECO:0000313" key="3">
    <source>
        <dbReference type="EMBL" id="KAF9457896.1"/>
    </source>
</evidence>
<evidence type="ECO:0000256" key="1">
    <source>
        <dbReference type="SAM" id="MobiDB-lite"/>
    </source>
</evidence>
<sequence>MRLIAWSYIAIAGTLSLSVHATLPGSTAESLAHQVPVPNVKRSWPSFHRKSSKRLPPEAPTEEGLSEGVPPPSVPRRAGSGRRRRRIHP</sequence>
<feature type="region of interest" description="Disordered" evidence="1">
    <location>
        <begin position="39"/>
        <end position="89"/>
    </location>
</feature>
<dbReference type="Proteomes" id="UP000807353">
    <property type="component" value="Unassembled WGS sequence"/>
</dbReference>
<protein>
    <submittedName>
        <fullName evidence="3">Uncharacterized protein</fullName>
    </submittedName>
</protein>
<gene>
    <name evidence="3" type="ORF">BDZ94DRAFT_1272035</name>
</gene>